<accession>G2Y5A1</accession>
<dbReference type="Proteomes" id="UP000008177">
    <property type="component" value="Unplaced contigs"/>
</dbReference>
<dbReference type="HOGENOM" id="CLU_2867407_0_0_1"/>
<gene>
    <name evidence="1" type="ORF">BofuT4_uP113450.1</name>
</gene>
<dbReference type="AlphaFoldDB" id="G2Y5A1"/>
<reference evidence="2" key="1">
    <citation type="journal article" date="2011" name="PLoS Genet.">
        <title>Genomic analysis of the necrotrophic fungal pathogens Sclerotinia sclerotiorum and Botrytis cinerea.</title>
        <authorList>
            <person name="Amselem J."/>
            <person name="Cuomo C.A."/>
            <person name="van Kan J.A."/>
            <person name="Viaud M."/>
            <person name="Benito E.P."/>
            <person name="Couloux A."/>
            <person name="Coutinho P.M."/>
            <person name="de Vries R.P."/>
            <person name="Dyer P.S."/>
            <person name="Fillinger S."/>
            <person name="Fournier E."/>
            <person name="Gout L."/>
            <person name="Hahn M."/>
            <person name="Kohn L."/>
            <person name="Lapalu N."/>
            <person name="Plummer K.M."/>
            <person name="Pradier J.M."/>
            <person name="Quevillon E."/>
            <person name="Sharon A."/>
            <person name="Simon A."/>
            <person name="ten Have A."/>
            <person name="Tudzynski B."/>
            <person name="Tudzynski P."/>
            <person name="Wincker P."/>
            <person name="Andrew M."/>
            <person name="Anthouard V."/>
            <person name="Beever R.E."/>
            <person name="Beffa R."/>
            <person name="Benoit I."/>
            <person name="Bouzid O."/>
            <person name="Brault B."/>
            <person name="Chen Z."/>
            <person name="Choquer M."/>
            <person name="Collemare J."/>
            <person name="Cotton P."/>
            <person name="Danchin E.G."/>
            <person name="Da Silva C."/>
            <person name="Gautier A."/>
            <person name="Giraud C."/>
            <person name="Giraud T."/>
            <person name="Gonzalez C."/>
            <person name="Grossetete S."/>
            <person name="Guldener U."/>
            <person name="Henrissat B."/>
            <person name="Howlett B.J."/>
            <person name="Kodira C."/>
            <person name="Kretschmer M."/>
            <person name="Lappartient A."/>
            <person name="Leroch M."/>
            <person name="Levis C."/>
            <person name="Mauceli E."/>
            <person name="Neuveglise C."/>
            <person name="Oeser B."/>
            <person name="Pearson M."/>
            <person name="Poulain J."/>
            <person name="Poussereau N."/>
            <person name="Quesneville H."/>
            <person name="Rascle C."/>
            <person name="Schumacher J."/>
            <person name="Segurens B."/>
            <person name="Sexton A."/>
            <person name="Silva E."/>
            <person name="Sirven C."/>
            <person name="Soanes D.M."/>
            <person name="Talbot N.J."/>
            <person name="Templeton M."/>
            <person name="Yandava C."/>
            <person name="Yarden O."/>
            <person name="Zeng Q."/>
            <person name="Rollins J.A."/>
            <person name="Lebrun M.H."/>
            <person name="Dickman M."/>
        </authorList>
    </citation>
    <scope>NUCLEOTIDE SEQUENCE [LARGE SCALE GENOMIC DNA]</scope>
    <source>
        <strain evidence="2">T4</strain>
    </source>
</reference>
<name>G2Y5A1_BOTF4</name>
<organism evidence="1 2">
    <name type="scientific">Botryotinia fuckeliana (strain T4)</name>
    <name type="common">Noble rot fungus</name>
    <name type="synonym">Botrytis cinerea</name>
    <dbReference type="NCBI Taxonomy" id="999810"/>
    <lineage>
        <taxon>Eukaryota</taxon>
        <taxon>Fungi</taxon>
        <taxon>Dikarya</taxon>
        <taxon>Ascomycota</taxon>
        <taxon>Pezizomycotina</taxon>
        <taxon>Leotiomycetes</taxon>
        <taxon>Helotiales</taxon>
        <taxon>Sclerotiniaceae</taxon>
        <taxon>Botrytis</taxon>
    </lineage>
</organism>
<protein>
    <submittedName>
        <fullName evidence="1">Uncharacterized protein</fullName>
    </submittedName>
</protein>
<evidence type="ECO:0000313" key="2">
    <source>
        <dbReference type="Proteomes" id="UP000008177"/>
    </source>
</evidence>
<dbReference type="EMBL" id="FQ790288">
    <property type="protein sequence ID" value="CCD47841.1"/>
    <property type="molecule type" value="Genomic_DNA"/>
</dbReference>
<proteinExistence type="predicted"/>
<evidence type="ECO:0000313" key="1">
    <source>
        <dbReference type="EMBL" id="CCD47841.1"/>
    </source>
</evidence>
<sequence length="64" mass="7371">MYKFPQHSTSDLSTNGIWNNQHVGRRKAGEMPKFANDSSVIYFLWVELSILTSTARTQRTLNEP</sequence>
<dbReference type="InParanoid" id="G2Y5A1"/>